<accession>A0A0R3PP02</accession>
<dbReference type="InterPro" id="IPR017452">
    <property type="entry name" value="GPCR_Rhodpsn_7TM"/>
</dbReference>
<reference evidence="9" key="1">
    <citation type="submission" date="2017-02" db="UniProtKB">
        <authorList>
            <consortium name="WormBaseParasite"/>
        </authorList>
    </citation>
    <scope>IDENTIFICATION</scope>
</reference>
<dbReference type="Proteomes" id="UP000267027">
    <property type="component" value="Unassembled WGS sequence"/>
</dbReference>
<keyword evidence="2 5" id="KW-0812">Transmembrane</keyword>
<protein>
    <submittedName>
        <fullName evidence="9">G_PROTEIN_RECEP_F1_2 domain-containing protein</fullName>
    </submittedName>
</protein>
<dbReference type="PANTHER" id="PTHR47632:SF2">
    <property type="entry name" value="G-PROTEIN COUPLED RECEPTOR FRPR-1-RELATED"/>
    <property type="match status" value="1"/>
</dbReference>
<evidence type="ECO:0000313" key="7">
    <source>
        <dbReference type="EMBL" id="VDM58454.1"/>
    </source>
</evidence>
<evidence type="ECO:0000313" key="8">
    <source>
        <dbReference type="Proteomes" id="UP000267027"/>
    </source>
</evidence>
<feature type="transmembrane region" description="Helical" evidence="5">
    <location>
        <begin position="81"/>
        <end position="102"/>
    </location>
</feature>
<dbReference type="InterPro" id="IPR053326">
    <property type="entry name" value="GPCR1-like"/>
</dbReference>
<evidence type="ECO:0000313" key="9">
    <source>
        <dbReference type="WBParaSite" id="ACOC_0000686801-mRNA-1"/>
    </source>
</evidence>
<keyword evidence="8" id="KW-1185">Reference proteome</keyword>
<dbReference type="WBParaSite" id="ACOC_0000686801-mRNA-1">
    <property type="protein sequence ID" value="ACOC_0000686801-mRNA-1"/>
    <property type="gene ID" value="ACOC_0000686801"/>
</dbReference>
<dbReference type="GO" id="GO:0016020">
    <property type="term" value="C:membrane"/>
    <property type="evidence" value="ECO:0007669"/>
    <property type="project" value="UniProtKB-SubCell"/>
</dbReference>
<evidence type="ECO:0000256" key="2">
    <source>
        <dbReference type="ARBA" id="ARBA00022692"/>
    </source>
</evidence>
<evidence type="ECO:0000256" key="4">
    <source>
        <dbReference type="ARBA" id="ARBA00023136"/>
    </source>
</evidence>
<dbReference type="AlphaFoldDB" id="A0A0R3PP02"/>
<feature type="transmembrane region" description="Helical" evidence="5">
    <location>
        <begin position="45"/>
        <end position="69"/>
    </location>
</feature>
<feature type="transmembrane region" description="Helical" evidence="5">
    <location>
        <begin position="122"/>
        <end position="149"/>
    </location>
</feature>
<evidence type="ECO:0000256" key="1">
    <source>
        <dbReference type="ARBA" id="ARBA00004370"/>
    </source>
</evidence>
<dbReference type="OMA" id="TIAGGQC"/>
<dbReference type="SUPFAM" id="SSF81321">
    <property type="entry name" value="Family A G protein-coupled receptor-like"/>
    <property type="match status" value="1"/>
</dbReference>
<reference evidence="7 8" key="2">
    <citation type="submission" date="2018-11" db="EMBL/GenBank/DDBJ databases">
        <authorList>
            <consortium name="Pathogen Informatics"/>
        </authorList>
    </citation>
    <scope>NUCLEOTIDE SEQUENCE [LARGE SCALE GENOMIC DNA]</scope>
    <source>
        <strain evidence="7 8">Costa Rica</strain>
    </source>
</reference>
<gene>
    <name evidence="7" type="ORF">ACOC_LOCUS6869</name>
</gene>
<evidence type="ECO:0000256" key="5">
    <source>
        <dbReference type="SAM" id="Phobius"/>
    </source>
</evidence>
<name>A0A0R3PP02_ANGCS</name>
<comment type="subcellular location">
    <subcellularLocation>
        <location evidence="1">Membrane</location>
    </subcellularLocation>
</comment>
<feature type="domain" description="G-protein coupled receptors family 1 profile" evidence="6">
    <location>
        <begin position="61"/>
        <end position="178"/>
    </location>
</feature>
<dbReference type="PROSITE" id="PS50262">
    <property type="entry name" value="G_PROTEIN_RECEP_F1_2"/>
    <property type="match status" value="1"/>
</dbReference>
<dbReference type="EMBL" id="UYYA01003984">
    <property type="protein sequence ID" value="VDM58454.1"/>
    <property type="molecule type" value="Genomic_DNA"/>
</dbReference>
<sequence>MNASVDCNNDTIAGGQCYGLSICGWCYDYGEARFVSREYEKFNSIVISLILPSIGFLGIIGNGLSAFTYSRKEMVSSLNMYLCALACSDIIINLTAFFLFFLESMRRRSESITYYFAVLSPIMFPLGLTAQTLSVFITVASAFDCLILVAASPKVRNKFCSVNTSMLVTVYLSFSLTD</sequence>
<keyword evidence="4 5" id="KW-0472">Membrane</keyword>
<keyword evidence="3 5" id="KW-1133">Transmembrane helix</keyword>
<dbReference type="STRING" id="334426.A0A0R3PP02"/>
<dbReference type="OrthoDB" id="10011262at2759"/>
<evidence type="ECO:0000259" key="6">
    <source>
        <dbReference type="PROSITE" id="PS50262"/>
    </source>
</evidence>
<dbReference type="Gene3D" id="1.20.1070.10">
    <property type="entry name" value="Rhodopsin 7-helix transmembrane proteins"/>
    <property type="match status" value="1"/>
</dbReference>
<organism evidence="9">
    <name type="scientific">Angiostrongylus costaricensis</name>
    <name type="common">Nematode worm</name>
    <dbReference type="NCBI Taxonomy" id="334426"/>
    <lineage>
        <taxon>Eukaryota</taxon>
        <taxon>Metazoa</taxon>
        <taxon>Ecdysozoa</taxon>
        <taxon>Nematoda</taxon>
        <taxon>Chromadorea</taxon>
        <taxon>Rhabditida</taxon>
        <taxon>Rhabditina</taxon>
        <taxon>Rhabditomorpha</taxon>
        <taxon>Strongyloidea</taxon>
        <taxon>Metastrongylidae</taxon>
        <taxon>Angiostrongylus</taxon>
    </lineage>
</organism>
<proteinExistence type="predicted"/>
<evidence type="ECO:0000256" key="3">
    <source>
        <dbReference type="ARBA" id="ARBA00022989"/>
    </source>
</evidence>
<dbReference type="PANTHER" id="PTHR47632">
    <property type="entry name" value="FMRFAMIDE PEPTIDE RECEPTOR FAMILY-RELATED"/>
    <property type="match status" value="1"/>
</dbReference>